<dbReference type="Proteomes" id="UP001163046">
    <property type="component" value="Unassembled WGS sequence"/>
</dbReference>
<sequence length="119" mass="13801">MWTGVIRGIRCSSSMQRRIMDTVQHEFSEFLPKVETSHYRVKFIPLVFPQTYREKSQGLSKTYVNDTYVIEISVKAGKTGEVYESSKHQVFIRRESSVQGPLNPLQIKDIVIAKYREGD</sequence>
<comment type="caution">
    <text evidence="1">The sequence shown here is derived from an EMBL/GenBank/DDBJ whole genome shotgun (WGS) entry which is preliminary data.</text>
</comment>
<reference evidence="1" key="1">
    <citation type="submission" date="2023-01" db="EMBL/GenBank/DDBJ databases">
        <title>Genome assembly of the deep-sea coral Lophelia pertusa.</title>
        <authorList>
            <person name="Herrera S."/>
            <person name="Cordes E."/>
        </authorList>
    </citation>
    <scope>NUCLEOTIDE SEQUENCE</scope>
    <source>
        <strain evidence="1">USNM1676648</strain>
        <tissue evidence="1">Polyp</tissue>
    </source>
</reference>
<dbReference type="OrthoDB" id="10259112at2759"/>
<name>A0A9X0A2A4_9CNID</name>
<proteinExistence type="predicted"/>
<organism evidence="1 2">
    <name type="scientific">Desmophyllum pertusum</name>
    <dbReference type="NCBI Taxonomy" id="174260"/>
    <lineage>
        <taxon>Eukaryota</taxon>
        <taxon>Metazoa</taxon>
        <taxon>Cnidaria</taxon>
        <taxon>Anthozoa</taxon>
        <taxon>Hexacorallia</taxon>
        <taxon>Scleractinia</taxon>
        <taxon>Caryophylliina</taxon>
        <taxon>Caryophylliidae</taxon>
        <taxon>Desmophyllum</taxon>
    </lineage>
</organism>
<dbReference type="AlphaFoldDB" id="A0A9X0A2A4"/>
<accession>A0A9X0A2A4</accession>
<protein>
    <submittedName>
        <fullName evidence="1">Uncharacterized protein</fullName>
    </submittedName>
</protein>
<dbReference type="EMBL" id="MU825404">
    <property type="protein sequence ID" value="KAJ7391760.1"/>
    <property type="molecule type" value="Genomic_DNA"/>
</dbReference>
<keyword evidence="2" id="KW-1185">Reference proteome</keyword>
<evidence type="ECO:0000313" key="1">
    <source>
        <dbReference type="EMBL" id="KAJ7391760.1"/>
    </source>
</evidence>
<gene>
    <name evidence="1" type="ORF">OS493_016047</name>
</gene>
<evidence type="ECO:0000313" key="2">
    <source>
        <dbReference type="Proteomes" id="UP001163046"/>
    </source>
</evidence>